<keyword evidence="2" id="KW-0812">Transmembrane</keyword>
<organism evidence="3 4">
    <name type="scientific">Tsukamurella sputi</name>
    <dbReference type="NCBI Taxonomy" id="2591848"/>
    <lineage>
        <taxon>Bacteria</taxon>
        <taxon>Bacillati</taxon>
        <taxon>Actinomycetota</taxon>
        <taxon>Actinomycetes</taxon>
        <taxon>Mycobacteriales</taxon>
        <taxon>Tsukamurellaceae</taxon>
        <taxon>Tsukamurella</taxon>
    </lineage>
</organism>
<keyword evidence="2" id="KW-1133">Transmembrane helix</keyword>
<proteinExistence type="predicted"/>
<evidence type="ECO:0000256" key="2">
    <source>
        <dbReference type="SAM" id="Phobius"/>
    </source>
</evidence>
<feature type="transmembrane region" description="Helical" evidence="2">
    <location>
        <begin position="159"/>
        <end position="179"/>
    </location>
</feature>
<dbReference type="AlphaFoldDB" id="A0A5C5RIN0"/>
<name>A0A5C5RIN0_9ACTN</name>
<evidence type="ECO:0000313" key="4">
    <source>
        <dbReference type="Proteomes" id="UP000319792"/>
    </source>
</evidence>
<accession>A0A5C5RIN0</accession>
<dbReference type="Proteomes" id="UP000319792">
    <property type="component" value="Unassembled WGS sequence"/>
</dbReference>
<dbReference type="Pfam" id="PF06197">
    <property type="entry name" value="DUF998"/>
    <property type="match status" value="1"/>
</dbReference>
<sequence>MRRARLILLAGTVLYSAWLIAPLLGSQLSPLTSYLSEIGAVGQPHARFFRTTDVLAGTTFVLAAALAHRAGRPTSRLAVIGLAGLALLGAATVGDALLPLSCTPTTDAACAARELAGEVPWTHVGHAVSSGIAGFGGVVAVLAWALWRRSCAGGTGFDGARLALGLGVLFLLSTAWTLAAMLEPALYLGLAQRTQVVTLTLWLAWIAMSPRAQRPPAPNPGGRDTPHSPRPPTAAAGPWNPDHHGG</sequence>
<feature type="transmembrane region" description="Helical" evidence="2">
    <location>
        <begin position="49"/>
        <end position="67"/>
    </location>
</feature>
<dbReference type="EMBL" id="VIGV01000006">
    <property type="protein sequence ID" value="TWS22867.1"/>
    <property type="molecule type" value="Genomic_DNA"/>
</dbReference>
<feature type="region of interest" description="Disordered" evidence="1">
    <location>
        <begin position="213"/>
        <end position="246"/>
    </location>
</feature>
<dbReference type="RefSeq" id="WP_146436507.1">
    <property type="nucleotide sequence ID" value="NZ_VIGV01000006.1"/>
</dbReference>
<feature type="transmembrane region" description="Helical" evidence="2">
    <location>
        <begin position="127"/>
        <end position="147"/>
    </location>
</feature>
<gene>
    <name evidence="3" type="ORF">FK268_17840</name>
</gene>
<reference evidence="3 4" key="1">
    <citation type="submission" date="2019-08" db="EMBL/GenBank/DDBJ databases">
        <title>Tsukamurella conjunctivitidis sp. nov., Tsukamurella assacharolytica sp. nov. and Tsukamurella sputae sp. nov. isolated from patients with conjunctivitis, bacteraemia (lymphoma) and respiratory infection (sputum) in Hong Kong.</title>
        <authorList>
            <person name="Fok K.M.N."/>
            <person name="Fong J.Y.H."/>
        </authorList>
    </citation>
    <scope>NUCLEOTIDE SEQUENCE [LARGE SCALE GENOMIC DNA]</scope>
    <source>
        <strain evidence="3 4">HKU70</strain>
    </source>
</reference>
<keyword evidence="4" id="KW-1185">Reference proteome</keyword>
<protein>
    <submittedName>
        <fullName evidence="3">DUF998 domain-containing protein</fullName>
    </submittedName>
</protein>
<comment type="caution">
    <text evidence="3">The sequence shown here is derived from an EMBL/GenBank/DDBJ whole genome shotgun (WGS) entry which is preliminary data.</text>
</comment>
<feature type="transmembrane region" description="Helical" evidence="2">
    <location>
        <begin position="79"/>
        <end position="98"/>
    </location>
</feature>
<evidence type="ECO:0000313" key="3">
    <source>
        <dbReference type="EMBL" id="TWS22867.1"/>
    </source>
</evidence>
<evidence type="ECO:0000256" key="1">
    <source>
        <dbReference type="SAM" id="MobiDB-lite"/>
    </source>
</evidence>
<keyword evidence="2" id="KW-0472">Membrane</keyword>
<dbReference type="OrthoDB" id="3406108at2"/>
<dbReference type="InterPro" id="IPR009339">
    <property type="entry name" value="DUF998"/>
</dbReference>